<evidence type="ECO:0000256" key="1">
    <source>
        <dbReference type="ARBA" id="ARBA00005594"/>
    </source>
</evidence>
<evidence type="ECO:0000256" key="3">
    <source>
        <dbReference type="ARBA" id="ARBA00022598"/>
    </source>
</evidence>
<evidence type="ECO:0000256" key="5">
    <source>
        <dbReference type="ARBA" id="ARBA00022840"/>
    </source>
</evidence>
<dbReference type="GO" id="GO:0005829">
    <property type="term" value="C:cytosol"/>
    <property type="evidence" value="ECO:0007669"/>
    <property type="project" value="TreeGrafter"/>
</dbReference>
<evidence type="ECO:0000256" key="6">
    <source>
        <dbReference type="ARBA" id="ARBA00022917"/>
    </source>
</evidence>
<dbReference type="InterPro" id="IPR050203">
    <property type="entry name" value="Trp-tRNA_synthetase"/>
</dbReference>
<dbReference type="AlphaFoldDB" id="A0A4D6YA93"/>
<evidence type="ECO:0000256" key="4">
    <source>
        <dbReference type="ARBA" id="ARBA00022741"/>
    </source>
</evidence>
<accession>A0A4D6YA93</accession>
<gene>
    <name evidence="10" type="primary">trpS</name>
    <name evidence="10" type="ORF">D9V80_02140</name>
</gene>
<comment type="similarity">
    <text evidence="1 9">Belongs to the class-I aminoacyl-tRNA synthetase family.</text>
</comment>
<dbReference type="RefSeq" id="WP_158353777.1">
    <property type="nucleotide sequence ID" value="NZ_CP034852.1"/>
</dbReference>
<dbReference type="NCBIfam" id="TIGR00233">
    <property type="entry name" value="trpS"/>
    <property type="match status" value="1"/>
</dbReference>
<evidence type="ECO:0000313" key="11">
    <source>
        <dbReference type="Proteomes" id="UP000298782"/>
    </source>
</evidence>
<dbReference type="OrthoDB" id="9801042at2"/>
<evidence type="ECO:0000256" key="2">
    <source>
        <dbReference type="ARBA" id="ARBA00013161"/>
    </source>
</evidence>
<keyword evidence="3 9" id="KW-0436">Ligase</keyword>
<dbReference type="Pfam" id="PF00579">
    <property type="entry name" value="tRNA-synt_1b"/>
    <property type="match status" value="1"/>
</dbReference>
<dbReference type="SUPFAM" id="SSF52374">
    <property type="entry name" value="Nucleotidylyl transferase"/>
    <property type="match status" value="1"/>
</dbReference>
<keyword evidence="6 9" id="KW-0648">Protein biosynthesis</keyword>
<reference evidence="10 11" key="1">
    <citation type="submission" date="2018-12" db="EMBL/GenBank/DDBJ databases">
        <authorList>
            <person name="Chong R.A."/>
        </authorList>
    </citation>
    <scope>NUCLEOTIDE SEQUENCE [LARGE SCALE GENOMIC DNA]</scope>
    <source>
        <strain evidence="10 11">Tca</strain>
    </source>
</reference>
<dbReference type="GO" id="GO:0005524">
    <property type="term" value="F:ATP binding"/>
    <property type="evidence" value="ECO:0007669"/>
    <property type="project" value="UniProtKB-KW"/>
</dbReference>
<dbReference type="FunFam" id="1.10.240.10:FF:000002">
    <property type="entry name" value="Tryptophan--tRNA ligase"/>
    <property type="match status" value="1"/>
</dbReference>
<reference evidence="10 11" key="2">
    <citation type="submission" date="2019-05" db="EMBL/GenBank/DDBJ databases">
        <title>Genome evolution of the obligate endosymbiont Buchnera aphidicola.</title>
        <authorList>
            <person name="Moran N.A."/>
        </authorList>
    </citation>
    <scope>NUCLEOTIDE SEQUENCE [LARGE SCALE GENOMIC DNA]</scope>
    <source>
        <strain evidence="10 11">Tca</strain>
    </source>
</reference>
<dbReference type="InterPro" id="IPR014729">
    <property type="entry name" value="Rossmann-like_a/b/a_fold"/>
</dbReference>
<evidence type="ECO:0000256" key="8">
    <source>
        <dbReference type="NCBIfam" id="TIGR00233"/>
    </source>
</evidence>
<proteinExistence type="inferred from homology"/>
<keyword evidence="11" id="KW-1185">Reference proteome</keyword>
<dbReference type="Gene3D" id="3.40.50.620">
    <property type="entry name" value="HUPs"/>
    <property type="match status" value="1"/>
</dbReference>
<keyword evidence="7 9" id="KW-0030">Aminoacyl-tRNA synthetase</keyword>
<protein>
    <recommendedName>
        <fullName evidence="2 8">Tryptophan--tRNA ligase</fullName>
        <ecNumber evidence="2 8">6.1.1.2</ecNumber>
    </recommendedName>
</protein>
<dbReference type="InterPro" id="IPR002306">
    <property type="entry name" value="Trp-tRNA-ligase"/>
</dbReference>
<dbReference type="PANTHER" id="PTHR43766:SF1">
    <property type="entry name" value="TRYPTOPHAN--TRNA LIGASE, MITOCHONDRIAL"/>
    <property type="match status" value="1"/>
</dbReference>
<dbReference type="PANTHER" id="PTHR43766">
    <property type="entry name" value="TRYPTOPHAN--TRNA LIGASE, MITOCHONDRIAL"/>
    <property type="match status" value="1"/>
</dbReference>
<dbReference type="GO" id="GO:0004830">
    <property type="term" value="F:tryptophan-tRNA ligase activity"/>
    <property type="evidence" value="ECO:0007669"/>
    <property type="project" value="UniProtKB-UniRule"/>
</dbReference>
<dbReference type="Proteomes" id="UP000298782">
    <property type="component" value="Chromosome"/>
</dbReference>
<dbReference type="PRINTS" id="PR01039">
    <property type="entry name" value="TRNASYNTHTRP"/>
</dbReference>
<evidence type="ECO:0000313" key="10">
    <source>
        <dbReference type="EMBL" id="QCI26936.1"/>
    </source>
</evidence>
<dbReference type="EMBL" id="CP034852">
    <property type="protein sequence ID" value="QCI26936.1"/>
    <property type="molecule type" value="Genomic_DNA"/>
</dbReference>
<organism evidence="10 11">
    <name type="scientific">Buchnera aphidicola</name>
    <name type="common">Thelaxes californica</name>
    <dbReference type="NCBI Taxonomy" id="1315998"/>
    <lineage>
        <taxon>Bacteria</taxon>
        <taxon>Pseudomonadati</taxon>
        <taxon>Pseudomonadota</taxon>
        <taxon>Gammaproteobacteria</taxon>
        <taxon>Enterobacterales</taxon>
        <taxon>Erwiniaceae</taxon>
        <taxon>Buchnera</taxon>
    </lineage>
</organism>
<dbReference type="CDD" id="cd00806">
    <property type="entry name" value="TrpRS_core"/>
    <property type="match status" value="1"/>
</dbReference>
<keyword evidence="5 9" id="KW-0067">ATP-binding</keyword>
<dbReference type="EC" id="6.1.1.2" evidence="2 8"/>
<evidence type="ECO:0000256" key="7">
    <source>
        <dbReference type="ARBA" id="ARBA00023146"/>
    </source>
</evidence>
<evidence type="ECO:0000256" key="9">
    <source>
        <dbReference type="RuleBase" id="RU363036"/>
    </source>
</evidence>
<dbReference type="GO" id="GO:0006436">
    <property type="term" value="P:tryptophanyl-tRNA aminoacylation"/>
    <property type="evidence" value="ECO:0007669"/>
    <property type="project" value="UniProtKB-UniRule"/>
</dbReference>
<sequence length="337" mass="39135">MCYKKNIVFSAVQPSGQLTLANYIGTMRYWESMQQKNQCIYCIADLHSITGFKHSSFSIIENVLNTIALYLAVGVDPNQSIIFVQSHVYEHCQFYWLLNCHTYYGELLRMTQFKQKYQSSCNNQINTGLLNYPILMASDILLYQSNIVLIGNDQKQHLELAQKIAKRINFFYSTDVVTSPKPYIPEYGSKIMSLSNPIIKMSKSDSNKDSTIFLFDSYKDIIRKVNKAITDSENPPRIYYDIEKKPGISNLLEIFSSINDISINSLINYFYGKTYQDFKHCVSESIFQKLCVLQKKYWKWRQDEKFLIKIAQIGAKKAQHIANTTLTKMYKILTLCK</sequence>
<dbReference type="InterPro" id="IPR002305">
    <property type="entry name" value="aa-tRNA-synth_Ic"/>
</dbReference>
<name>A0A4D6YA93_9GAMM</name>
<keyword evidence="4 9" id="KW-0547">Nucleotide-binding</keyword>
<dbReference type="Gene3D" id="1.10.240.10">
    <property type="entry name" value="Tyrosyl-Transfer RNA Synthetase"/>
    <property type="match status" value="1"/>
</dbReference>